<evidence type="ECO:0000313" key="2">
    <source>
        <dbReference type="EMBL" id="JAD74241.1"/>
    </source>
</evidence>
<name>A0A0A9CF80_ARUDO</name>
<accession>A0A0A9CF80</accession>
<evidence type="ECO:0000256" key="1">
    <source>
        <dbReference type="SAM" id="MobiDB-lite"/>
    </source>
</evidence>
<proteinExistence type="predicted"/>
<protein>
    <submittedName>
        <fullName evidence="2">Uncharacterized protein</fullName>
    </submittedName>
</protein>
<feature type="region of interest" description="Disordered" evidence="1">
    <location>
        <begin position="1"/>
        <end position="31"/>
    </location>
</feature>
<organism evidence="2">
    <name type="scientific">Arundo donax</name>
    <name type="common">Giant reed</name>
    <name type="synonym">Donax arundinaceus</name>
    <dbReference type="NCBI Taxonomy" id="35708"/>
    <lineage>
        <taxon>Eukaryota</taxon>
        <taxon>Viridiplantae</taxon>
        <taxon>Streptophyta</taxon>
        <taxon>Embryophyta</taxon>
        <taxon>Tracheophyta</taxon>
        <taxon>Spermatophyta</taxon>
        <taxon>Magnoliopsida</taxon>
        <taxon>Liliopsida</taxon>
        <taxon>Poales</taxon>
        <taxon>Poaceae</taxon>
        <taxon>PACMAD clade</taxon>
        <taxon>Arundinoideae</taxon>
        <taxon>Arundineae</taxon>
        <taxon>Arundo</taxon>
    </lineage>
</organism>
<dbReference type="EMBL" id="GBRH01223654">
    <property type="protein sequence ID" value="JAD74241.1"/>
    <property type="molecule type" value="Transcribed_RNA"/>
</dbReference>
<feature type="compositionally biased region" description="Basic residues" evidence="1">
    <location>
        <begin position="1"/>
        <end position="12"/>
    </location>
</feature>
<sequence>MCFHLYKSRNKKKDGPNAGSSHTGWGLGKGL</sequence>
<reference evidence="2" key="2">
    <citation type="journal article" date="2015" name="Data Brief">
        <title>Shoot transcriptome of the giant reed, Arundo donax.</title>
        <authorList>
            <person name="Barrero R.A."/>
            <person name="Guerrero F.D."/>
            <person name="Moolhuijzen P."/>
            <person name="Goolsby J.A."/>
            <person name="Tidwell J."/>
            <person name="Bellgard S.E."/>
            <person name="Bellgard M.I."/>
        </authorList>
    </citation>
    <scope>NUCLEOTIDE SEQUENCE</scope>
    <source>
        <tissue evidence="2">Shoot tissue taken approximately 20 cm above the soil surface</tissue>
    </source>
</reference>
<reference evidence="2" key="1">
    <citation type="submission" date="2014-09" db="EMBL/GenBank/DDBJ databases">
        <authorList>
            <person name="Magalhaes I.L.F."/>
            <person name="Oliveira U."/>
            <person name="Santos F.R."/>
            <person name="Vidigal T.H.D.A."/>
            <person name="Brescovit A.D."/>
            <person name="Santos A.J."/>
        </authorList>
    </citation>
    <scope>NUCLEOTIDE SEQUENCE</scope>
    <source>
        <tissue evidence="2">Shoot tissue taken approximately 20 cm above the soil surface</tissue>
    </source>
</reference>
<dbReference type="AlphaFoldDB" id="A0A0A9CF80"/>